<reference evidence="2 3" key="1">
    <citation type="submission" date="2024-04" db="EMBL/GenBank/DDBJ databases">
        <title>Genome assembly C_amara_ONT_v2.</title>
        <authorList>
            <person name="Yant L."/>
            <person name="Moore C."/>
            <person name="Slenker M."/>
        </authorList>
    </citation>
    <scope>NUCLEOTIDE SEQUENCE [LARGE SCALE GENOMIC DNA]</scope>
    <source>
        <tissue evidence="2">Leaf</tissue>
    </source>
</reference>
<accession>A0ABD1BZ37</accession>
<dbReference type="PANTHER" id="PTHR37610:SF40">
    <property type="entry name" value="OS01G0909600 PROTEIN"/>
    <property type="match status" value="1"/>
</dbReference>
<feature type="domain" description="Retrotransposon Copia-like N-terminal" evidence="1">
    <location>
        <begin position="16"/>
        <end position="60"/>
    </location>
</feature>
<dbReference type="Proteomes" id="UP001558713">
    <property type="component" value="Unassembled WGS sequence"/>
</dbReference>
<comment type="caution">
    <text evidence="2">The sequence shown here is derived from an EMBL/GenBank/DDBJ whole genome shotgun (WGS) entry which is preliminary data.</text>
</comment>
<evidence type="ECO:0000259" key="1">
    <source>
        <dbReference type="Pfam" id="PF14244"/>
    </source>
</evidence>
<dbReference type="AlphaFoldDB" id="A0ABD1BZ37"/>
<dbReference type="Pfam" id="PF14244">
    <property type="entry name" value="Retrotran_gag_3"/>
    <property type="match status" value="1"/>
</dbReference>
<organism evidence="2 3">
    <name type="scientific">Cardamine amara subsp. amara</name>
    <dbReference type="NCBI Taxonomy" id="228776"/>
    <lineage>
        <taxon>Eukaryota</taxon>
        <taxon>Viridiplantae</taxon>
        <taxon>Streptophyta</taxon>
        <taxon>Embryophyta</taxon>
        <taxon>Tracheophyta</taxon>
        <taxon>Spermatophyta</taxon>
        <taxon>Magnoliopsida</taxon>
        <taxon>eudicotyledons</taxon>
        <taxon>Gunneridae</taxon>
        <taxon>Pentapetalae</taxon>
        <taxon>rosids</taxon>
        <taxon>malvids</taxon>
        <taxon>Brassicales</taxon>
        <taxon>Brassicaceae</taxon>
        <taxon>Cardamineae</taxon>
        <taxon>Cardamine</taxon>
    </lineage>
</organism>
<dbReference type="EMBL" id="JBANAX010000096">
    <property type="protein sequence ID" value="KAL1222440.1"/>
    <property type="molecule type" value="Genomic_DNA"/>
</dbReference>
<evidence type="ECO:0000313" key="3">
    <source>
        <dbReference type="Proteomes" id="UP001558713"/>
    </source>
</evidence>
<keyword evidence="3" id="KW-1185">Reference proteome</keyword>
<gene>
    <name evidence="2" type="ORF">V5N11_003703</name>
</gene>
<sequence length="124" mass="14485">MSTESSNVLDSPYNLHPSDNTWQAQTPILLNGDNYERWVKLMKNSLRTKRKVCFLDGTLKRLSNPMEAEKWDMVKSMIIGWIYNSIEPRLRPSVSLVDNAKLMWDSLQRRFSVSDGTRNTINYE</sequence>
<protein>
    <recommendedName>
        <fullName evidence="1">Retrotransposon Copia-like N-terminal domain-containing protein</fullName>
    </recommendedName>
</protein>
<name>A0ABD1BZ37_CARAN</name>
<dbReference type="InterPro" id="IPR029472">
    <property type="entry name" value="Copia-like_N"/>
</dbReference>
<proteinExistence type="predicted"/>
<evidence type="ECO:0000313" key="2">
    <source>
        <dbReference type="EMBL" id="KAL1222440.1"/>
    </source>
</evidence>
<dbReference type="PANTHER" id="PTHR37610">
    <property type="entry name" value="CCHC-TYPE DOMAIN-CONTAINING PROTEIN"/>
    <property type="match status" value="1"/>
</dbReference>